<dbReference type="Gene3D" id="1.20.1280.50">
    <property type="match status" value="1"/>
</dbReference>
<feature type="domain" description="F-box" evidence="1">
    <location>
        <begin position="12"/>
        <end position="45"/>
    </location>
</feature>
<accession>A0A2T7E9Z0</accession>
<sequence>MVARARRSTTPWSDLQPELLGLVLSRLPSLADRVRLRAVCHRWCLAARLAAPLLPPPHPWVALHDATFVSLPAGETHRVPLPDDGARRRRCHGSVGIWLLFQDRTDGACSLVDPISRDAVRLPRLPSFAPLGAQIMRAFFKLALPSSRRVSPDSLFAVLITCGDKSSISVGQASAAAAPASFRVPHETISDAAFFGGNLYAISHSNKLFVLDIDSSDQGEPRIQSMRCIAHSINDSGTTTTTLRAFRKGMTIRIGDILLDLVVGCCR</sequence>
<dbReference type="InterPro" id="IPR001810">
    <property type="entry name" value="F-box_dom"/>
</dbReference>
<proteinExistence type="predicted"/>
<dbReference type="Pfam" id="PF03478">
    <property type="entry name" value="Beta-prop_KIB1-4"/>
    <property type="match status" value="1"/>
</dbReference>
<gene>
    <name evidence="3" type="ORF">GQ55_3G159500</name>
</gene>
<evidence type="ECO:0008006" key="5">
    <source>
        <dbReference type="Google" id="ProtNLM"/>
    </source>
</evidence>
<dbReference type="InterPro" id="IPR005174">
    <property type="entry name" value="KIB1-4_b-propeller"/>
</dbReference>
<dbReference type="AlphaFoldDB" id="A0A2T7E9Z0"/>
<evidence type="ECO:0000259" key="1">
    <source>
        <dbReference type="Pfam" id="PF00646"/>
    </source>
</evidence>
<dbReference type="OrthoDB" id="677441at2759"/>
<evidence type="ECO:0000313" key="3">
    <source>
        <dbReference type="EMBL" id="PUZ64650.1"/>
    </source>
</evidence>
<dbReference type="EMBL" id="CM009751">
    <property type="protein sequence ID" value="PUZ64650.1"/>
    <property type="molecule type" value="Genomic_DNA"/>
</dbReference>
<organism evidence="3 4">
    <name type="scientific">Panicum hallii var. hallii</name>
    <dbReference type="NCBI Taxonomy" id="1504633"/>
    <lineage>
        <taxon>Eukaryota</taxon>
        <taxon>Viridiplantae</taxon>
        <taxon>Streptophyta</taxon>
        <taxon>Embryophyta</taxon>
        <taxon>Tracheophyta</taxon>
        <taxon>Spermatophyta</taxon>
        <taxon>Magnoliopsida</taxon>
        <taxon>Liliopsida</taxon>
        <taxon>Poales</taxon>
        <taxon>Poaceae</taxon>
        <taxon>PACMAD clade</taxon>
        <taxon>Panicoideae</taxon>
        <taxon>Panicodae</taxon>
        <taxon>Paniceae</taxon>
        <taxon>Panicinae</taxon>
        <taxon>Panicum</taxon>
        <taxon>Panicum sect. Panicum</taxon>
    </lineage>
</organism>
<keyword evidence="4" id="KW-1185">Reference proteome</keyword>
<dbReference type="Proteomes" id="UP000244336">
    <property type="component" value="Chromosome 3"/>
</dbReference>
<feature type="domain" description="KIB1-4 beta-propeller" evidence="2">
    <location>
        <begin position="68"/>
        <end position="221"/>
    </location>
</feature>
<protein>
    <recommendedName>
        <fullName evidence="5">F-box domain-containing protein</fullName>
    </recommendedName>
</protein>
<dbReference type="Gramene" id="PUZ64650">
    <property type="protein sequence ID" value="PUZ64650"/>
    <property type="gene ID" value="GQ55_3G159500"/>
</dbReference>
<dbReference type="PANTHER" id="PTHR33110:SF36">
    <property type="entry name" value="OS06G0148600 PROTEIN"/>
    <property type="match status" value="1"/>
</dbReference>
<dbReference type="Pfam" id="PF00646">
    <property type="entry name" value="F-box"/>
    <property type="match status" value="1"/>
</dbReference>
<dbReference type="STRING" id="1504633.A0A2T7E9Z0"/>
<evidence type="ECO:0000259" key="2">
    <source>
        <dbReference type="Pfam" id="PF03478"/>
    </source>
</evidence>
<reference evidence="3 4" key="1">
    <citation type="submission" date="2018-04" db="EMBL/GenBank/DDBJ databases">
        <title>WGS assembly of Panicum hallii var. hallii HAL2.</title>
        <authorList>
            <person name="Lovell J."/>
            <person name="Jenkins J."/>
            <person name="Lowry D."/>
            <person name="Mamidi S."/>
            <person name="Sreedasyam A."/>
            <person name="Weng X."/>
            <person name="Barry K."/>
            <person name="Bonette J."/>
            <person name="Campitelli B."/>
            <person name="Daum C."/>
            <person name="Gordon S."/>
            <person name="Gould B."/>
            <person name="Lipzen A."/>
            <person name="MacQueen A."/>
            <person name="Palacio-Mejia J."/>
            <person name="Plott C."/>
            <person name="Shakirov E."/>
            <person name="Shu S."/>
            <person name="Yoshinaga Y."/>
            <person name="Zane M."/>
            <person name="Rokhsar D."/>
            <person name="Grimwood J."/>
            <person name="Schmutz J."/>
            <person name="Juenger T."/>
        </authorList>
    </citation>
    <scope>NUCLEOTIDE SEQUENCE [LARGE SCALE GENOMIC DNA]</scope>
    <source>
        <strain evidence="4">cv. HAL2</strain>
    </source>
</reference>
<name>A0A2T7E9Z0_9POAL</name>
<dbReference type="InterPro" id="IPR036047">
    <property type="entry name" value="F-box-like_dom_sf"/>
</dbReference>
<dbReference type="PANTHER" id="PTHR33110">
    <property type="entry name" value="F-BOX/KELCH-REPEAT PROTEIN-RELATED"/>
    <property type="match status" value="1"/>
</dbReference>
<evidence type="ECO:0000313" key="4">
    <source>
        <dbReference type="Proteomes" id="UP000244336"/>
    </source>
</evidence>
<dbReference type="SUPFAM" id="SSF81383">
    <property type="entry name" value="F-box domain"/>
    <property type="match status" value="1"/>
</dbReference>